<accession>A0A7W9YKY3</accession>
<comment type="caution">
    <text evidence="2">The sequence shown here is derived from an EMBL/GenBank/DDBJ whole genome shotgun (WGS) entry which is preliminary data.</text>
</comment>
<dbReference type="InterPro" id="IPR043917">
    <property type="entry name" value="DUF5753"/>
</dbReference>
<sequence>MAARQPVMPTVGKRQLARELRSAREAAQLTMDQVAEQLDWSKGKVHNIETGRWTRGNLTDLRALLDTYGVNDPAKREALEQLMRDAKKPGWWSKYNDAFGSALPAFEDEASELFSYEPSLVPGLLQSPEYITELMRNSPLLTAEEAQRKCEARQRRQKVLTRSSPLVARFVVEEAALQRLVNLPEVFRPQVEHLIAMGEDDGNRVTIQVMPLRSGLHAVLGPSFVILDFHDELDLSIVYTESVARGAYLEEKAEVSMYRALFARACEQALRPDESIALLKDLLKQ</sequence>
<evidence type="ECO:0000313" key="3">
    <source>
        <dbReference type="Proteomes" id="UP000546642"/>
    </source>
</evidence>
<reference evidence="2 3" key="1">
    <citation type="submission" date="2020-08" db="EMBL/GenBank/DDBJ databases">
        <title>Sequencing the genomes of 1000 actinobacteria strains.</title>
        <authorList>
            <person name="Klenk H.-P."/>
        </authorList>
    </citation>
    <scope>NUCLEOTIDE SEQUENCE [LARGE SCALE GENOMIC DNA]</scope>
    <source>
        <strain evidence="2 3">DSM 46659</strain>
    </source>
</reference>
<evidence type="ECO:0000313" key="2">
    <source>
        <dbReference type="EMBL" id="MBB6174068.1"/>
    </source>
</evidence>
<dbReference type="Pfam" id="PF13560">
    <property type="entry name" value="HTH_31"/>
    <property type="match status" value="1"/>
</dbReference>
<dbReference type="SUPFAM" id="SSF47413">
    <property type="entry name" value="lambda repressor-like DNA-binding domains"/>
    <property type="match status" value="1"/>
</dbReference>
<dbReference type="SMART" id="SM00530">
    <property type="entry name" value="HTH_XRE"/>
    <property type="match status" value="1"/>
</dbReference>
<dbReference type="Proteomes" id="UP000546642">
    <property type="component" value="Unassembled WGS sequence"/>
</dbReference>
<evidence type="ECO:0000259" key="1">
    <source>
        <dbReference type="PROSITE" id="PS50943"/>
    </source>
</evidence>
<keyword evidence="3" id="KW-1185">Reference proteome</keyword>
<gene>
    <name evidence="2" type="ORF">HNR23_004128</name>
</gene>
<proteinExistence type="predicted"/>
<dbReference type="Gene3D" id="1.10.260.40">
    <property type="entry name" value="lambda repressor-like DNA-binding domains"/>
    <property type="match status" value="1"/>
</dbReference>
<dbReference type="InterPro" id="IPR001387">
    <property type="entry name" value="Cro/C1-type_HTH"/>
</dbReference>
<dbReference type="GO" id="GO:0003677">
    <property type="term" value="F:DNA binding"/>
    <property type="evidence" value="ECO:0007669"/>
    <property type="project" value="InterPro"/>
</dbReference>
<organism evidence="2 3">
    <name type="scientific">Nocardiopsis mwathae</name>
    <dbReference type="NCBI Taxonomy" id="1472723"/>
    <lineage>
        <taxon>Bacteria</taxon>
        <taxon>Bacillati</taxon>
        <taxon>Actinomycetota</taxon>
        <taxon>Actinomycetes</taxon>
        <taxon>Streptosporangiales</taxon>
        <taxon>Nocardiopsidaceae</taxon>
        <taxon>Nocardiopsis</taxon>
    </lineage>
</organism>
<dbReference type="EMBL" id="JACHDS010000001">
    <property type="protein sequence ID" value="MBB6174068.1"/>
    <property type="molecule type" value="Genomic_DNA"/>
</dbReference>
<dbReference type="PROSITE" id="PS50943">
    <property type="entry name" value="HTH_CROC1"/>
    <property type="match status" value="1"/>
</dbReference>
<protein>
    <submittedName>
        <fullName evidence="2">Transcriptional regulator with XRE-family HTH domain</fullName>
    </submittedName>
</protein>
<dbReference type="CDD" id="cd00093">
    <property type="entry name" value="HTH_XRE"/>
    <property type="match status" value="1"/>
</dbReference>
<dbReference type="InterPro" id="IPR010982">
    <property type="entry name" value="Lambda_DNA-bd_dom_sf"/>
</dbReference>
<feature type="domain" description="HTH cro/C1-type" evidence="1">
    <location>
        <begin position="20"/>
        <end position="76"/>
    </location>
</feature>
<dbReference type="AlphaFoldDB" id="A0A7W9YKY3"/>
<name>A0A7W9YKY3_9ACTN</name>
<dbReference type="Pfam" id="PF19054">
    <property type="entry name" value="DUF5753"/>
    <property type="match status" value="1"/>
</dbReference>
<dbReference type="RefSeq" id="WP_184077874.1">
    <property type="nucleotide sequence ID" value="NZ_JACHDS010000001.1"/>
</dbReference>